<proteinExistence type="inferred from homology"/>
<dbReference type="CDD" id="cd00165">
    <property type="entry name" value="S4"/>
    <property type="match status" value="1"/>
</dbReference>
<name>A0AAE0WCT4_9BIVA</name>
<reference evidence="6" key="1">
    <citation type="journal article" date="2021" name="Genome Biol. Evol.">
        <title>A High-Quality Reference Genome for a Parasitic Bivalve with Doubly Uniparental Inheritance (Bivalvia: Unionida).</title>
        <authorList>
            <person name="Smith C.H."/>
        </authorList>
    </citation>
    <scope>NUCLEOTIDE SEQUENCE</scope>
    <source>
        <strain evidence="6">CHS0354</strain>
    </source>
</reference>
<comment type="similarity">
    <text evidence="1 4">Belongs to the pseudouridine synthase RluA family.</text>
</comment>
<dbReference type="GO" id="GO:0009982">
    <property type="term" value="F:pseudouridine synthase activity"/>
    <property type="evidence" value="ECO:0007669"/>
    <property type="project" value="InterPro"/>
</dbReference>
<dbReference type="InterPro" id="IPR020103">
    <property type="entry name" value="PsdUridine_synth_cat_dom_sf"/>
</dbReference>
<dbReference type="PANTHER" id="PTHR21600">
    <property type="entry name" value="MITOCHONDRIAL RNA PSEUDOURIDINE SYNTHASE"/>
    <property type="match status" value="1"/>
</dbReference>
<dbReference type="PANTHER" id="PTHR21600:SF44">
    <property type="entry name" value="RIBOSOMAL LARGE SUBUNIT PSEUDOURIDINE SYNTHASE D"/>
    <property type="match status" value="1"/>
</dbReference>
<feature type="domain" description="RNA-binding S4" evidence="5">
    <location>
        <begin position="7"/>
        <end position="67"/>
    </location>
</feature>
<dbReference type="InterPro" id="IPR006225">
    <property type="entry name" value="PsdUridine_synth_RluC/D"/>
</dbReference>
<dbReference type="Pfam" id="PF00849">
    <property type="entry name" value="PseudoU_synth_2"/>
    <property type="match status" value="1"/>
</dbReference>
<evidence type="ECO:0000313" key="6">
    <source>
        <dbReference type="EMBL" id="KAK3608822.1"/>
    </source>
</evidence>
<dbReference type="GO" id="GO:0003723">
    <property type="term" value="F:RNA binding"/>
    <property type="evidence" value="ECO:0007669"/>
    <property type="project" value="UniProtKB-KW"/>
</dbReference>
<accession>A0AAE0WCT4</accession>
<keyword evidence="3" id="KW-0694">RNA-binding</keyword>
<dbReference type="EMBL" id="JAEAOA010000469">
    <property type="protein sequence ID" value="KAK3608822.1"/>
    <property type="molecule type" value="Genomic_DNA"/>
</dbReference>
<reference evidence="6" key="2">
    <citation type="journal article" date="2021" name="Genome Biol. Evol.">
        <title>Developing a high-quality reference genome for a parasitic bivalve with doubly uniparental inheritance (Bivalvia: Unionida).</title>
        <authorList>
            <person name="Smith C.H."/>
        </authorList>
    </citation>
    <scope>NUCLEOTIDE SEQUENCE</scope>
    <source>
        <strain evidence="6">CHS0354</strain>
        <tissue evidence="6">Mantle</tissue>
    </source>
</reference>
<evidence type="ECO:0000259" key="5">
    <source>
        <dbReference type="SMART" id="SM00363"/>
    </source>
</evidence>
<evidence type="ECO:0000256" key="2">
    <source>
        <dbReference type="ARBA" id="ARBA00023235"/>
    </source>
</evidence>
<protein>
    <recommendedName>
        <fullName evidence="4">Pseudouridine synthase</fullName>
        <ecNumber evidence="4">5.4.99.-</ecNumber>
    </recommendedName>
</protein>
<dbReference type="Pfam" id="PF01479">
    <property type="entry name" value="S4"/>
    <property type="match status" value="1"/>
</dbReference>
<dbReference type="Proteomes" id="UP001195483">
    <property type="component" value="Unassembled WGS sequence"/>
</dbReference>
<evidence type="ECO:0000256" key="1">
    <source>
        <dbReference type="ARBA" id="ARBA00010876"/>
    </source>
</evidence>
<dbReference type="InterPro" id="IPR050188">
    <property type="entry name" value="RluA_PseudoU_synthase"/>
</dbReference>
<dbReference type="EC" id="5.4.99.-" evidence="4"/>
<sequence>MPEQSGERLDVLIAGADPLISRTKAKNLIVSGAVSINKNPAEDPSLKVKAGEEVCYRSIAVVPPSVTIPVNLPVEVHFEDAHLLVVYKPAGMVTHPSAGHESDSLSQRVMYGRQLPENPEYPSVRALYTGGYGYIRAFDAAKAHLTEQFSTHSVCRRYMALIWGKPRQQRGTIDKKLGIHPINRLKRAVSADGKHAVTHWETIQAFDRCTLIKCQLETGRTHQIRVHLASEGYQLVGDTLYTAKRQPGKNIPDTLIGLISQYRGQFLHAYRLGFVHPVLGKSLMFYRRPPLLFEQVLRDQGYTQYQELP</sequence>
<dbReference type="InterPro" id="IPR006145">
    <property type="entry name" value="PsdUridine_synth_RsuA/RluA"/>
</dbReference>
<gene>
    <name evidence="6" type="ORF">CHS0354_006863</name>
</gene>
<comment type="function">
    <text evidence="4">Responsible for synthesis of pseudouridine from uracil.</text>
</comment>
<dbReference type="InterPro" id="IPR036986">
    <property type="entry name" value="S4_RNA-bd_sf"/>
</dbReference>
<dbReference type="InterPro" id="IPR002942">
    <property type="entry name" value="S4_RNA-bd"/>
</dbReference>
<reference evidence="6" key="3">
    <citation type="submission" date="2023-05" db="EMBL/GenBank/DDBJ databases">
        <authorList>
            <person name="Smith C.H."/>
        </authorList>
    </citation>
    <scope>NUCLEOTIDE SEQUENCE</scope>
    <source>
        <strain evidence="6">CHS0354</strain>
        <tissue evidence="6">Mantle</tissue>
    </source>
</reference>
<dbReference type="CDD" id="cd02869">
    <property type="entry name" value="PseudoU_synth_RluA_like"/>
    <property type="match status" value="1"/>
</dbReference>
<dbReference type="PROSITE" id="PS50889">
    <property type="entry name" value="S4"/>
    <property type="match status" value="1"/>
</dbReference>
<dbReference type="Gene3D" id="3.10.290.10">
    <property type="entry name" value="RNA-binding S4 domain"/>
    <property type="match status" value="1"/>
</dbReference>
<keyword evidence="7" id="KW-1185">Reference proteome</keyword>
<dbReference type="NCBIfam" id="TIGR00005">
    <property type="entry name" value="rluA_subfam"/>
    <property type="match status" value="1"/>
</dbReference>
<keyword evidence="2 4" id="KW-0413">Isomerase</keyword>
<comment type="catalytic activity">
    <reaction evidence="4">
        <text>a uridine in RNA = a pseudouridine in RNA</text>
        <dbReference type="Rhea" id="RHEA:48348"/>
        <dbReference type="Rhea" id="RHEA-COMP:12068"/>
        <dbReference type="Rhea" id="RHEA-COMP:12069"/>
        <dbReference type="ChEBI" id="CHEBI:65314"/>
        <dbReference type="ChEBI" id="CHEBI:65315"/>
    </reaction>
</comment>
<dbReference type="SUPFAM" id="SSF55120">
    <property type="entry name" value="Pseudouridine synthase"/>
    <property type="match status" value="1"/>
</dbReference>
<dbReference type="AlphaFoldDB" id="A0AAE0WCT4"/>
<organism evidence="6 7">
    <name type="scientific">Potamilus streckersoni</name>
    <dbReference type="NCBI Taxonomy" id="2493646"/>
    <lineage>
        <taxon>Eukaryota</taxon>
        <taxon>Metazoa</taxon>
        <taxon>Spiralia</taxon>
        <taxon>Lophotrochozoa</taxon>
        <taxon>Mollusca</taxon>
        <taxon>Bivalvia</taxon>
        <taxon>Autobranchia</taxon>
        <taxon>Heteroconchia</taxon>
        <taxon>Palaeoheterodonta</taxon>
        <taxon>Unionida</taxon>
        <taxon>Unionoidea</taxon>
        <taxon>Unionidae</taxon>
        <taxon>Ambleminae</taxon>
        <taxon>Lampsilini</taxon>
        <taxon>Potamilus</taxon>
    </lineage>
</organism>
<evidence type="ECO:0000256" key="3">
    <source>
        <dbReference type="PROSITE-ProRule" id="PRU00182"/>
    </source>
</evidence>
<comment type="caution">
    <text evidence="6">The sequence shown here is derived from an EMBL/GenBank/DDBJ whole genome shotgun (WGS) entry which is preliminary data.</text>
</comment>
<dbReference type="Gene3D" id="3.30.2350.10">
    <property type="entry name" value="Pseudouridine synthase"/>
    <property type="match status" value="1"/>
</dbReference>
<evidence type="ECO:0000256" key="4">
    <source>
        <dbReference type="RuleBase" id="RU362028"/>
    </source>
</evidence>
<dbReference type="GO" id="GO:0000455">
    <property type="term" value="P:enzyme-directed rRNA pseudouridine synthesis"/>
    <property type="evidence" value="ECO:0007669"/>
    <property type="project" value="TreeGrafter"/>
</dbReference>
<dbReference type="SMART" id="SM00363">
    <property type="entry name" value="S4"/>
    <property type="match status" value="1"/>
</dbReference>
<evidence type="ECO:0000313" key="7">
    <source>
        <dbReference type="Proteomes" id="UP001195483"/>
    </source>
</evidence>
<dbReference type="SUPFAM" id="SSF55174">
    <property type="entry name" value="Alpha-L RNA-binding motif"/>
    <property type="match status" value="1"/>
</dbReference>